<dbReference type="AlphaFoldDB" id="A0A3S5ASX6"/>
<reference evidence="1" key="1">
    <citation type="submission" date="2018-11" db="EMBL/GenBank/DDBJ databases">
        <authorList>
            <consortium name="Pathogen Informatics"/>
        </authorList>
    </citation>
    <scope>NUCLEOTIDE SEQUENCE</scope>
</reference>
<accession>A0A3S5ASX6</accession>
<dbReference type="EMBL" id="CAAALY010253689">
    <property type="protein sequence ID" value="VEL36986.1"/>
    <property type="molecule type" value="Genomic_DNA"/>
</dbReference>
<evidence type="ECO:0000313" key="2">
    <source>
        <dbReference type="Proteomes" id="UP000784294"/>
    </source>
</evidence>
<protein>
    <submittedName>
        <fullName evidence="1">Uncharacterized protein</fullName>
    </submittedName>
</protein>
<comment type="caution">
    <text evidence="1">The sequence shown here is derived from an EMBL/GenBank/DDBJ whole genome shotgun (WGS) entry which is preliminary data.</text>
</comment>
<evidence type="ECO:0000313" key="1">
    <source>
        <dbReference type="EMBL" id="VEL36986.1"/>
    </source>
</evidence>
<dbReference type="Proteomes" id="UP000784294">
    <property type="component" value="Unassembled WGS sequence"/>
</dbReference>
<name>A0A3S5ASX6_9PLAT</name>
<keyword evidence="2" id="KW-1185">Reference proteome</keyword>
<organism evidence="1 2">
    <name type="scientific">Protopolystoma xenopodis</name>
    <dbReference type="NCBI Taxonomy" id="117903"/>
    <lineage>
        <taxon>Eukaryota</taxon>
        <taxon>Metazoa</taxon>
        <taxon>Spiralia</taxon>
        <taxon>Lophotrochozoa</taxon>
        <taxon>Platyhelminthes</taxon>
        <taxon>Monogenea</taxon>
        <taxon>Polyopisthocotylea</taxon>
        <taxon>Polystomatidea</taxon>
        <taxon>Polystomatidae</taxon>
        <taxon>Protopolystoma</taxon>
    </lineage>
</organism>
<proteinExistence type="predicted"/>
<gene>
    <name evidence="1" type="ORF">PXEA_LOCUS30426</name>
</gene>
<sequence length="310" mass="33469">MLKKVRTDPLHSLPSEFIRPLCFSSISPITADPCAPQRFAGRIVAAAEIHATGPTVRLSGPRCWTSIRLRTSKHDFGKKSAASESLCLADYDGLAVMRDAMCAFGLVDRSATDRVKAHFLAVPPPTDQLKSCTRVGESGLPRGAMATRYDGLLRLDCRTLIELLVFEQVAKVPSGRARLVPRVGESRGPSEGPRRDSSVHPFICLQFRLSLSVSLSLSHPPSSAQMVATDSRCSVLSPVPSRARNGRVGWRGDLQTLGSPTSWANLTLSGGGDHDKYSFSEGHLAAETTNGMRHLREAGEELASLDPDTP</sequence>